<evidence type="ECO:0000313" key="8">
    <source>
        <dbReference type="EMBL" id="MCA9397968.1"/>
    </source>
</evidence>
<evidence type="ECO:0000313" key="9">
    <source>
        <dbReference type="Proteomes" id="UP000699691"/>
    </source>
</evidence>
<keyword evidence="4" id="KW-0479">Metal-binding</keyword>
<sequence>MQKIIDYLTQYKLDIDPVIEEVFSEIEEHAQTISPITLDAAKKYHAFMLGGKKHRGALTVFGHELVTGDYNKEILKASLAIEITHAFALIHDDVMDQDAVRRGKPTIHTQYEETYKNTYNNEINIHYAESMAYTLGDFGAYLGQLLLNKLDLPAERKSEAITHYVSKIMEVTYGQMLDVTIGMEDTPTEEDIRLIHRYKTGDYSGSLPMMIGAMLAGAQQEVLDAMYEYGWRIGTAYQFRDDEIGLFNETDEIGKPAGSDVRQNKNTILKVKAIQNANENDKNFLKKAYGNPNLTEDQLEKVRTITVDTGAFDYSRSICRKYIEESKEFIPHITNDK</sequence>
<evidence type="ECO:0000256" key="6">
    <source>
        <dbReference type="ARBA" id="ARBA00023229"/>
    </source>
</evidence>
<dbReference type="Proteomes" id="UP000699691">
    <property type="component" value="Unassembled WGS sequence"/>
</dbReference>
<dbReference type="CDD" id="cd00685">
    <property type="entry name" value="Trans_IPPS_HT"/>
    <property type="match status" value="1"/>
</dbReference>
<dbReference type="PANTHER" id="PTHR43281:SF1">
    <property type="entry name" value="FARNESYL DIPHOSPHATE SYNTHASE"/>
    <property type="match status" value="1"/>
</dbReference>
<proteinExistence type="inferred from homology"/>
<dbReference type="Pfam" id="PF00348">
    <property type="entry name" value="polyprenyl_synt"/>
    <property type="match status" value="1"/>
</dbReference>
<comment type="caution">
    <text evidence="8">The sequence shown here is derived from an EMBL/GenBank/DDBJ whole genome shotgun (WGS) entry which is preliminary data.</text>
</comment>
<reference evidence="8" key="1">
    <citation type="submission" date="2020-04" db="EMBL/GenBank/DDBJ databases">
        <authorList>
            <person name="Zhang T."/>
        </authorList>
    </citation>
    <scope>NUCLEOTIDE SEQUENCE</scope>
    <source>
        <strain evidence="8">HKST-UBA02</strain>
    </source>
</reference>
<dbReference type="PROSITE" id="PS00723">
    <property type="entry name" value="POLYPRENYL_SYNTHASE_1"/>
    <property type="match status" value="1"/>
</dbReference>
<organism evidence="8 9">
    <name type="scientific">candidate division WWE3 bacterium</name>
    <dbReference type="NCBI Taxonomy" id="2053526"/>
    <lineage>
        <taxon>Bacteria</taxon>
        <taxon>Katanobacteria</taxon>
    </lineage>
</organism>
<keyword evidence="5" id="KW-0460">Magnesium</keyword>
<feature type="non-terminal residue" evidence="8">
    <location>
        <position position="337"/>
    </location>
</feature>
<dbReference type="GO" id="GO:0008299">
    <property type="term" value="P:isoprenoid biosynthetic process"/>
    <property type="evidence" value="ECO:0007669"/>
    <property type="project" value="UniProtKB-KW"/>
</dbReference>
<dbReference type="AlphaFoldDB" id="A0A955LWT9"/>
<keyword evidence="6" id="KW-0414">Isoprene biosynthesis</keyword>
<comment type="cofactor">
    <cofactor evidence="1">
        <name>Mg(2+)</name>
        <dbReference type="ChEBI" id="CHEBI:18420"/>
    </cofactor>
</comment>
<keyword evidence="3 7" id="KW-0808">Transferase</keyword>
<dbReference type="GO" id="GO:0004659">
    <property type="term" value="F:prenyltransferase activity"/>
    <property type="evidence" value="ECO:0007669"/>
    <property type="project" value="InterPro"/>
</dbReference>
<reference evidence="8" key="2">
    <citation type="journal article" date="2021" name="Microbiome">
        <title>Successional dynamics and alternative stable states in a saline activated sludge microbial community over 9 years.</title>
        <authorList>
            <person name="Wang Y."/>
            <person name="Ye J."/>
            <person name="Ju F."/>
            <person name="Liu L."/>
            <person name="Boyd J.A."/>
            <person name="Deng Y."/>
            <person name="Parks D.H."/>
            <person name="Jiang X."/>
            <person name="Yin X."/>
            <person name="Woodcroft B.J."/>
            <person name="Tyson G.W."/>
            <person name="Hugenholtz P."/>
            <person name="Polz M.F."/>
            <person name="Zhang T."/>
        </authorList>
    </citation>
    <scope>NUCLEOTIDE SEQUENCE</scope>
    <source>
        <strain evidence="8">HKST-UBA02</strain>
    </source>
</reference>
<dbReference type="SFLD" id="SFLDS00005">
    <property type="entry name" value="Isoprenoid_Synthase_Type_I"/>
    <property type="match status" value="1"/>
</dbReference>
<dbReference type="SUPFAM" id="SSF48576">
    <property type="entry name" value="Terpenoid synthases"/>
    <property type="match status" value="1"/>
</dbReference>
<gene>
    <name evidence="8" type="ORF">KC573_03995</name>
</gene>
<evidence type="ECO:0000256" key="2">
    <source>
        <dbReference type="ARBA" id="ARBA00006706"/>
    </source>
</evidence>
<evidence type="ECO:0000256" key="7">
    <source>
        <dbReference type="RuleBase" id="RU004466"/>
    </source>
</evidence>
<evidence type="ECO:0000256" key="4">
    <source>
        <dbReference type="ARBA" id="ARBA00022723"/>
    </source>
</evidence>
<accession>A0A955LWT9</accession>
<protein>
    <submittedName>
        <fullName evidence="8">Polyprenyl synthetase family protein</fullName>
    </submittedName>
</protein>
<evidence type="ECO:0000256" key="3">
    <source>
        <dbReference type="ARBA" id="ARBA00022679"/>
    </source>
</evidence>
<dbReference type="Gene3D" id="1.10.600.10">
    <property type="entry name" value="Farnesyl Diphosphate Synthase"/>
    <property type="match status" value="1"/>
</dbReference>
<dbReference type="InterPro" id="IPR008949">
    <property type="entry name" value="Isoprenoid_synthase_dom_sf"/>
</dbReference>
<comment type="similarity">
    <text evidence="2 7">Belongs to the FPP/GGPP synthase family.</text>
</comment>
<dbReference type="InterPro" id="IPR033749">
    <property type="entry name" value="Polyprenyl_synt_CS"/>
</dbReference>
<dbReference type="EMBL" id="JAGQKY010000216">
    <property type="protein sequence ID" value="MCA9397968.1"/>
    <property type="molecule type" value="Genomic_DNA"/>
</dbReference>
<dbReference type="GO" id="GO:0046872">
    <property type="term" value="F:metal ion binding"/>
    <property type="evidence" value="ECO:0007669"/>
    <property type="project" value="UniProtKB-KW"/>
</dbReference>
<dbReference type="PANTHER" id="PTHR43281">
    <property type="entry name" value="FARNESYL DIPHOSPHATE SYNTHASE"/>
    <property type="match status" value="1"/>
</dbReference>
<evidence type="ECO:0000256" key="5">
    <source>
        <dbReference type="ARBA" id="ARBA00022842"/>
    </source>
</evidence>
<evidence type="ECO:0000256" key="1">
    <source>
        <dbReference type="ARBA" id="ARBA00001946"/>
    </source>
</evidence>
<dbReference type="InterPro" id="IPR000092">
    <property type="entry name" value="Polyprenyl_synt"/>
</dbReference>
<name>A0A955LWT9_UNCKA</name>